<evidence type="ECO:0000256" key="5">
    <source>
        <dbReference type="SAM" id="MobiDB-lite"/>
    </source>
</evidence>
<dbReference type="AlphaFoldDB" id="A0A6A8M7N6"/>
<name>A0A6A8M7N6_9FIRM</name>
<dbReference type="GO" id="GO:0046872">
    <property type="term" value="F:metal ion binding"/>
    <property type="evidence" value="ECO:0007669"/>
    <property type="project" value="InterPro"/>
</dbReference>
<dbReference type="InterPro" id="IPR006127">
    <property type="entry name" value="ZnuA-like"/>
</dbReference>
<dbReference type="PANTHER" id="PTHR42953">
    <property type="entry name" value="HIGH-AFFINITY ZINC UPTAKE SYSTEM PROTEIN ZNUA-RELATED"/>
    <property type="match status" value="1"/>
</dbReference>
<dbReference type="EMBL" id="VUNB01000005">
    <property type="protein sequence ID" value="MST69352.1"/>
    <property type="molecule type" value="Genomic_DNA"/>
</dbReference>
<comment type="similarity">
    <text evidence="1">Belongs to the bacterial solute-binding protein 9 family.</text>
</comment>
<evidence type="ECO:0000256" key="1">
    <source>
        <dbReference type="ARBA" id="ARBA00011028"/>
    </source>
</evidence>
<evidence type="ECO:0000313" key="7">
    <source>
        <dbReference type="EMBL" id="MST69352.1"/>
    </source>
</evidence>
<keyword evidence="6" id="KW-0472">Membrane</keyword>
<evidence type="ECO:0000256" key="4">
    <source>
        <dbReference type="SAM" id="Coils"/>
    </source>
</evidence>
<dbReference type="InterPro" id="IPR050492">
    <property type="entry name" value="Bact_metal-bind_prot9"/>
</dbReference>
<dbReference type="RefSeq" id="WP_154572819.1">
    <property type="nucleotide sequence ID" value="NZ_VUNB01000005.1"/>
</dbReference>
<dbReference type="Gene3D" id="3.40.50.1980">
    <property type="entry name" value="Nitrogenase molybdenum iron protein domain"/>
    <property type="match status" value="2"/>
</dbReference>
<dbReference type="PANTHER" id="PTHR42953:SF3">
    <property type="entry name" value="HIGH-AFFINITY ZINC UPTAKE SYSTEM PROTEIN ZNUA"/>
    <property type="match status" value="1"/>
</dbReference>
<comment type="caution">
    <text evidence="7">The sequence shown here is derived from an EMBL/GenBank/DDBJ whole genome shotgun (WGS) entry which is preliminary data.</text>
</comment>
<accession>A0A6A8M7N6</accession>
<keyword evidence="3" id="KW-0732">Signal</keyword>
<organism evidence="7">
    <name type="scientific">Baileyella intestinalis</name>
    <dbReference type="NCBI Taxonomy" id="2606709"/>
    <lineage>
        <taxon>Bacteria</taxon>
        <taxon>Bacillati</taxon>
        <taxon>Bacillota</taxon>
        <taxon>Clostridia</taxon>
        <taxon>Peptostreptococcales</taxon>
        <taxon>Anaerovoracaceae</taxon>
        <taxon>Baileyella</taxon>
    </lineage>
</organism>
<reference evidence="7" key="1">
    <citation type="submission" date="2019-09" db="EMBL/GenBank/DDBJ databases">
        <title>In-depth cultivation of the pig gut microbiome towards novel bacterial diversity and tailored functional studies.</title>
        <authorList>
            <person name="Wylensek D."/>
            <person name="Hitch T.C.A."/>
            <person name="Clavel T."/>
        </authorList>
    </citation>
    <scope>NUCLEOTIDE SEQUENCE</scope>
    <source>
        <strain evidence="7">RF-744-FAT-WT-3</strain>
    </source>
</reference>
<sequence>MTYRKNKKNNTDDKGRTSRGHRILPGVLAFILMLSMVVLTGCTNAGQEKENNSGSGGTAAVQNEASGTSESSSGRKLKIVTTSFAAWDWTRQVLGDRADDAEVTYLLDNGVDMHSYQPDAADISKILDADLFIYVGGPSDNWVSKVLKSSSNPPVTVNMLKVLGSGVKLEERVKGMEEEGEDHEGSEGHHHSDGHDHSDLEYDEHVWLSPENAILFTNTIADRLEEMDPSNSAAYRKNAASYDKKLEDLQNDFRNAVNQSPHKTIIVGDRFPFRYLTDEFGIKYYAAFAGCSAESEASFDTVIFLANKTEELKVPMVLRTETGLDNLPETIIKASGRKNVGIGVLDSMQSVRHQEMDQGVTYISIMRNNLRVIRKALG</sequence>
<feature type="coiled-coil region" evidence="4">
    <location>
        <begin position="232"/>
        <end position="259"/>
    </location>
</feature>
<feature type="transmembrane region" description="Helical" evidence="6">
    <location>
        <begin position="21"/>
        <end position="41"/>
    </location>
</feature>
<evidence type="ECO:0000256" key="6">
    <source>
        <dbReference type="SAM" id="Phobius"/>
    </source>
</evidence>
<feature type="region of interest" description="Disordered" evidence="5">
    <location>
        <begin position="173"/>
        <end position="198"/>
    </location>
</feature>
<evidence type="ECO:0000256" key="2">
    <source>
        <dbReference type="ARBA" id="ARBA00022448"/>
    </source>
</evidence>
<gene>
    <name evidence="7" type="ORF">FYJ66_07085</name>
</gene>
<protein>
    <submittedName>
        <fullName evidence="7">Zinc ABC transporter substrate-binding protein</fullName>
    </submittedName>
</protein>
<dbReference type="SUPFAM" id="SSF53807">
    <property type="entry name" value="Helical backbone' metal receptor"/>
    <property type="match status" value="1"/>
</dbReference>
<proteinExistence type="inferred from homology"/>
<dbReference type="Pfam" id="PF01297">
    <property type="entry name" value="ZnuA"/>
    <property type="match status" value="1"/>
</dbReference>
<keyword evidence="6" id="KW-1133">Transmembrane helix</keyword>
<keyword evidence="4" id="KW-0175">Coiled coil</keyword>
<keyword evidence="2" id="KW-0813">Transport</keyword>
<dbReference type="GO" id="GO:0030001">
    <property type="term" value="P:metal ion transport"/>
    <property type="evidence" value="ECO:0007669"/>
    <property type="project" value="InterPro"/>
</dbReference>
<feature type="region of interest" description="Disordered" evidence="5">
    <location>
        <begin position="47"/>
        <end position="72"/>
    </location>
</feature>
<evidence type="ECO:0000256" key="3">
    <source>
        <dbReference type="ARBA" id="ARBA00022729"/>
    </source>
</evidence>
<keyword evidence="6" id="KW-0812">Transmembrane</keyword>
<feature type="compositionally biased region" description="Polar residues" evidence="5">
    <location>
        <begin position="60"/>
        <end position="72"/>
    </location>
</feature>